<keyword evidence="3 6" id="KW-0694">RNA-binding</keyword>
<gene>
    <name evidence="6" type="primary">nusB</name>
    <name evidence="8" type="ORF">FC32_GL001027</name>
</gene>
<feature type="domain" description="NusB/RsmB/TIM44" evidence="7">
    <location>
        <begin position="7"/>
        <end position="134"/>
    </location>
</feature>
<keyword evidence="4 6" id="KW-0805">Transcription regulation</keyword>
<name>A0A0R1TQP3_9LACO</name>
<dbReference type="EMBL" id="AZFT01000053">
    <property type="protein sequence ID" value="KRL83766.1"/>
    <property type="molecule type" value="Genomic_DNA"/>
</dbReference>
<keyword evidence="5 6" id="KW-0804">Transcription</keyword>
<dbReference type="RefSeq" id="WP_025087749.1">
    <property type="nucleotide sequence ID" value="NZ_AZFT01000053.1"/>
</dbReference>
<dbReference type="eggNOG" id="COG0781">
    <property type="taxonomic scope" value="Bacteria"/>
</dbReference>
<dbReference type="SUPFAM" id="SSF48013">
    <property type="entry name" value="NusB-like"/>
    <property type="match status" value="1"/>
</dbReference>
<dbReference type="GO" id="GO:0005829">
    <property type="term" value="C:cytosol"/>
    <property type="evidence" value="ECO:0007669"/>
    <property type="project" value="TreeGrafter"/>
</dbReference>
<dbReference type="HAMAP" id="MF_00073">
    <property type="entry name" value="NusB"/>
    <property type="match status" value="1"/>
</dbReference>
<evidence type="ECO:0000256" key="6">
    <source>
        <dbReference type="HAMAP-Rule" id="MF_00073"/>
    </source>
</evidence>
<dbReference type="GO" id="GO:0006353">
    <property type="term" value="P:DNA-templated transcription termination"/>
    <property type="evidence" value="ECO:0007669"/>
    <property type="project" value="UniProtKB-UniRule"/>
</dbReference>
<dbReference type="PANTHER" id="PTHR11078">
    <property type="entry name" value="N UTILIZATION SUBSTANCE PROTEIN B-RELATED"/>
    <property type="match status" value="1"/>
</dbReference>
<dbReference type="InterPro" id="IPR006027">
    <property type="entry name" value="NusB_RsmB_TIM44"/>
</dbReference>
<organism evidence="8 9">
    <name type="scientific">Ligilactobacillus apodemi DSM 16634 = JCM 16172</name>
    <dbReference type="NCBI Taxonomy" id="1423724"/>
    <lineage>
        <taxon>Bacteria</taxon>
        <taxon>Bacillati</taxon>
        <taxon>Bacillota</taxon>
        <taxon>Bacilli</taxon>
        <taxon>Lactobacillales</taxon>
        <taxon>Lactobacillaceae</taxon>
        <taxon>Ligilactobacillus</taxon>
    </lineage>
</organism>
<proteinExistence type="inferred from homology"/>
<keyword evidence="9" id="KW-1185">Reference proteome</keyword>
<dbReference type="GO" id="GO:0031564">
    <property type="term" value="P:transcription antitermination"/>
    <property type="evidence" value="ECO:0007669"/>
    <property type="project" value="UniProtKB-KW"/>
</dbReference>
<dbReference type="PATRIC" id="fig|1423724.4.peg.1069"/>
<comment type="similarity">
    <text evidence="1 6">Belongs to the NusB family.</text>
</comment>
<evidence type="ECO:0000256" key="4">
    <source>
        <dbReference type="ARBA" id="ARBA00023015"/>
    </source>
</evidence>
<protein>
    <recommendedName>
        <fullName evidence="6">Transcription antitermination protein NusB</fullName>
    </recommendedName>
    <alternativeName>
        <fullName evidence="6">Antitermination factor NusB</fullName>
    </alternativeName>
</protein>
<dbReference type="NCBIfam" id="TIGR01951">
    <property type="entry name" value="nusB"/>
    <property type="match status" value="1"/>
</dbReference>
<dbReference type="GO" id="GO:0003723">
    <property type="term" value="F:RNA binding"/>
    <property type="evidence" value="ECO:0007669"/>
    <property type="project" value="UniProtKB-UniRule"/>
</dbReference>
<accession>A0A0R1TQP3</accession>
<dbReference type="STRING" id="1423724.FC32_GL001027"/>
<dbReference type="Proteomes" id="UP000051324">
    <property type="component" value="Unassembled WGS sequence"/>
</dbReference>
<keyword evidence="2 6" id="KW-0889">Transcription antitermination</keyword>
<evidence type="ECO:0000256" key="2">
    <source>
        <dbReference type="ARBA" id="ARBA00022814"/>
    </source>
</evidence>
<reference evidence="8 9" key="1">
    <citation type="journal article" date="2015" name="Genome Announc.">
        <title>Expanding the biotechnology potential of lactobacilli through comparative genomics of 213 strains and associated genera.</title>
        <authorList>
            <person name="Sun Z."/>
            <person name="Harris H.M."/>
            <person name="McCann A."/>
            <person name="Guo C."/>
            <person name="Argimon S."/>
            <person name="Zhang W."/>
            <person name="Yang X."/>
            <person name="Jeffery I.B."/>
            <person name="Cooney J.C."/>
            <person name="Kagawa T.F."/>
            <person name="Liu W."/>
            <person name="Song Y."/>
            <person name="Salvetti E."/>
            <person name="Wrobel A."/>
            <person name="Rasinkangas P."/>
            <person name="Parkhill J."/>
            <person name="Rea M.C."/>
            <person name="O'Sullivan O."/>
            <person name="Ritari J."/>
            <person name="Douillard F.P."/>
            <person name="Paul Ross R."/>
            <person name="Yang R."/>
            <person name="Briner A.E."/>
            <person name="Felis G.E."/>
            <person name="de Vos W.M."/>
            <person name="Barrangou R."/>
            <person name="Klaenhammer T.R."/>
            <person name="Caufield P.W."/>
            <person name="Cui Y."/>
            <person name="Zhang H."/>
            <person name="O'Toole P.W."/>
        </authorList>
    </citation>
    <scope>NUCLEOTIDE SEQUENCE [LARGE SCALE GENOMIC DNA]</scope>
    <source>
        <strain evidence="8 9">DSM 16634</strain>
    </source>
</reference>
<dbReference type="InterPro" id="IPR011605">
    <property type="entry name" value="NusB_fam"/>
</dbReference>
<dbReference type="AlphaFoldDB" id="A0A0R1TQP3"/>
<dbReference type="OrthoDB" id="9811381at2"/>
<dbReference type="Gene3D" id="1.10.940.10">
    <property type="entry name" value="NusB-like"/>
    <property type="match status" value="1"/>
</dbReference>
<dbReference type="Pfam" id="PF01029">
    <property type="entry name" value="NusB"/>
    <property type="match status" value="1"/>
</dbReference>
<evidence type="ECO:0000256" key="1">
    <source>
        <dbReference type="ARBA" id="ARBA00005952"/>
    </source>
</evidence>
<evidence type="ECO:0000313" key="9">
    <source>
        <dbReference type="Proteomes" id="UP000051324"/>
    </source>
</evidence>
<dbReference type="PANTHER" id="PTHR11078:SF3">
    <property type="entry name" value="ANTITERMINATION NUSB DOMAIN-CONTAINING PROTEIN"/>
    <property type="match status" value="1"/>
</dbReference>
<dbReference type="NCBIfam" id="NF001223">
    <property type="entry name" value="PRK00202.1-1"/>
    <property type="match status" value="1"/>
</dbReference>
<evidence type="ECO:0000256" key="5">
    <source>
        <dbReference type="ARBA" id="ARBA00023163"/>
    </source>
</evidence>
<sequence>MSINRHDTRKLAFQALFALNSNPDALPEDVYEALLEDNDDLSAVPAYLPELVEGVRSHQTQIDEKIAEHLSANWSLARLNKTDLLILRLAIFEMLYVDEDEVPAKVALDEALQLAKEFSDDKSRRFVNGVLSNLI</sequence>
<comment type="function">
    <text evidence="6">Involved in transcription antitermination. Required for transcription of ribosomal RNA (rRNA) genes. Binds specifically to the boxA antiterminator sequence of the ribosomal RNA (rrn) operons.</text>
</comment>
<evidence type="ECO:0000259" key="7">
    <source>
        <dbReference type="Pfam" id="PF01029"/>
    </source>
</evidence>
<comment type="caution">
    <text evidence="8">The sequence shown here is derived from an EMBL/GenBank/DDBJ whole genome shotgun (WGS) entry which is preliminary data.</text>
</comment>
<dbReference type="InterPro" id="IPR035926">
    <property type="entry name" value="NusB-like_sf"/>
</dbReference>
<evidence type="ECO:0000313" key="8">
    <source>
        <dbReference type="EMBL" id="KRL83766.1"/>
    </source>
</evidence>
<evidence type="ECO:0000256" key="3">
    <source>
        <dbReference type="ARBA" id="ARBA00022884"/>
    </source>
</evidence>